<dbReference type="VEuPathDB" id="MicrosporidiaDB:ECU09_0425"/>
<dbReference type="EMBL" id="AL590451">
    <property type="protein sequence ID" value="CCI73974.1"/>
    <property type="molecule type" value="Genomic_DNA"/>
</dbReference>
<dbReference type="OrthoDB" id="10455555at2759"/>
<dbReference type="InParanoid" id="I7JU05"/>
<dbReference type="HOGENOM" id="CLU_2849674_0_0_1"/>
<dbReference type="AlphaFoldDB" id="I7JU05"/>
<evidence type="ECO:0000313" key="3">
    <source>
        <dbReference type="Proteomes" id="UP000000819"/>
    </source>
</evidence>
<protein>
    <submittedName>
        <fullName evidence="2">ECU09_0425 protein</fullName>
    </submittedName>
</protein>
<gene>
    <name evidence="2" type="ordered locus">ECU09_0425</name>
</gene>
<sequence length="65" mass="7621">MRYGQRSREDALYGGDQEQRSWEGRASQSPHYFLAKLQLDFKSIFEGGRRFHSSENGQQKDEINP</sequence>
<accession>I7JU05</accession>
<dbReference type="KEGG" id="ecu:ECU09_0425"/>
<reference evidence="2 3" key="1">
    <citation type="journal article" date="2001" name="Nature">
        <title>Genome sequence and gene compaction of the eukaryote parasite Encephalitozoon cuniculi.</title>
        <authorList>
            <person name="Katinka M.D."/>
            <person name="Duprat S."/>
            <person name="Cornillot E."/>
            <person name="Metenier G."/>
            <person name="Thomarat F."/>
            <person name="Prensier G."/>
            <person name="Barbe V."/>
            <person name="Peyretaillade E."/>
            <person name="Brottier P."/>
            <person name="Wincker P."/>
            <person name="Delbac F."/>
            <person name="El Alaoui H."/>
            <person name="Peyret P."/>
            <person name="Saurin W."/>
            <person name="Gouy M."/>
            <person name="Weissenbach J."/>
            <person name="Vivares C.P."/>
        </authorList>
    </citation>
    <scope>NUCLEOTIDE SEQUENCE [LARGE SCALE GENOMIC DNA]</scope>
    <source>
        <strain evidence="2 3">GB-M1</strain>
    </source>
</reference>
<organism evidence="2 3">
    <name type="scientific">Encephalitozoon cuniculi (strain GB-M1)</name>
    <name type="common">Microsporidian parasite</name>
    <dbReference type="NCBI Taxonomy" id="284813"/>
    <lineage>
        <taxon>Eukaryota</taxon>
        <taxon>Fungi</taxon>
        <taxon>Fungi incertae sedis</taxon>
        <taxon>Microsporidia</taxon>
        <taxon>Unikaryonidae</taxon>
        <taxon>Encephalitozoon</taxon>
    </lineage>
</organism>
<feature type="compositionally biased region" description="Basic and acidic residues" evidence="1">
    <location>
        <begin position="1"/>
        <end position="23"/>
    </location>
</feature>
<feature type="region of interest" description="Disordered" evidence="1">
    <location>
        <begin position="1"/>
        <end position="27"/>
    </location>
</feature>
<dbReference type="GeneID" id="77136406"/>
<evidence type="ECO:0000256" key="1">
    <source>
        <dbReference type="SAM" id="MobiDB-lite"/>
    </source>
</evidence>
<name>I7JU05_ENCCU</name>
<evidence type="ECO:0000313" key="2">
    <source>
        <dbReference type="EMBL" id="CCI73974.1"/>
    </source>
</evidence>
<proteinExistence type="predicted"/>
<dbReference type="Proteomes" id="UP000000819">
    <property type="component" value="Chromosome IX"/>
</dbReference>
<keyword evidence="3" id="KW-1185">Reference proteome</keyword>
<dbReference type="RefSeq" id="NP_001402530.1">
    <property type="nucleotide sequence ID" value="NM_001415345.1"/>
</dbReference>
<reference evidence="2 3" key="2">
    <citation type="journal article" date="2009" name="BMC Genomics">
        <title>Identification of transcriptional signals in Encephalitozoon cuniculi widespread among Microsporidia phylum: support for accurate structural genome annotation.</title>
        <authorList>
            <person name="Peyretaillade E."/>
            <person name="Goncalves O."/>
            <person name="Terrat S."/>
            <person name="Dugat-Bony E."/>
            <person name="Wincker P."/>
            <person name="Cornman R.S."/>
            <person name="Evans J.D."/>
            <person name="Delbac F."/>
            <person name="Peyret P."/>
        </authorList>
    </citation>
    <scope>NUCLEOTIDE SEQUENCE [LARGE SCALE GENOMIC DNA]</scope>
    <source>
        <strain evidence="2 3">GB-M1</strain>
    </source>
</reference>